<feature type="domain" description="Major facilitator superfamily (MFS) profile" evidence="8">
    <location>
        <begin position="24"/>
        <end position="433"/>
    </location>
</feature>
<accession>A0ABP8JFP9</accession>
<keyword evidence="2" id="KW-0813">Transport</keyword>
<keyword evidence="4 7" id="KW-0812">Transmembrane</keyword>
<evidence type="ECO:0000256" key="6">
    <source>
        <dbReference type="ARBA" id="ARBA00023136"/>
    </source>
</evidence>
<keyword evidence="6 7" id="KW-0472">Membrane</keyword>
<dbReference type="Proteomes" id="UP001500635">
    <property type="component" value="Unassembled WGS sequence"/>
</dbReference>
<evidence type="ECO:0000313" key="10">
    <source>
        <dbReference type="Proteomes" id="UP001500635"/>
    </source>
</evidence>
<dbReference type="PANTHER" id="PTHR43045">
    <property type="entry name" value="SHIKIMATE TRANSPORTER"/>
    <property type="match status" value="1"/>
</dbReference>
<dbReference type="InterPro" id="IPR005829">
    <property type="entry name" value="Sugar_transporter_CS"/>
</dbReference>
<feature type="transmembrane region" description="Helical" evidence="7">
    <location>
        <begin position="342"/>
        <end position="366"/>
    </location>
</feature>
<evidence type="ECO:0000256" key="2">
    <source>
        <dbReference type="ARBA" id="ARBA00022448"/>
    </source>
</evidence>
<dbReference type="SUPFAM" id="SSF103473">
    <property type="entry name" value="MFS general substrate transporter"/>
    <property type="match status" value="1"/>
</dbReference>
<dbReference type="InterPro" id="IPR020846">
    <property type="entry name" value="MFS_dom"/>
</dbReference>
<dbReference type="CDD" id="cd17369">
    <property type="entry name" value="MFS_ShiA_like"/>
    <property type="match status" value="1"/>
</dbReference>
<dbReference type="InterPro" id="IPR036259">
    <property type="entry name" value="MFS_trans_sf"/>
</dbReference>
<feature type="transmembrane region" description="Helical" evidence="7">
    <location>
        <begin position="162"/>
        <end position="185"/>
    </location>
</feature>
<dbReference type="PROSITE" id="PS00217">
    <property type="entry name" value="SUGAR_TRANSPORT_2"/>
    <property type="match status" value="1"/>
</dbReference>
<feature type="transmembrane region" description="Helical" evidence="7">
    <location>
        <begin position="24"/>
        <end position="48"/>
    </location>
</feature>
<proteinExistence type="predicted"/>
<evidence type="ECO:0000256" key="4">
    <source>
        <dbReference type="ARBA" id="ARBA00022692"/>
    </source>
</evidence>
<keyword evidence="10" id="KW-1185">Reference proteome</keyword>
<feature type="transmembrane region" description="Helical" evidence="7">
    <location>
        <begin position="124"/>
        <end position="150"/>
    </location>
</feature>
<name>A0ABP8JFP9_9ACTN</name>
<feature type="transmembrane region" description="Helical" evidence="7">
    <location>
        <begin position="54"/>
        <end position="77"/>
    </location>
</feature>
<evidence type="ECO:0000256" key="1">
    <source>
        <dbReference type="ARBA" id="ARBA00004651"/>
    </source>
</evidence>
<feature type="transmembrane region" description="Helical" evidence="7">
    <location>
        <begin position="408"/>
        <end position="428"/>
    </location>
</feature>
<keyword evidence="3" id="KW-1003">Cell membrane</keyword>
<evidence type="ECO:0000256" key="5">
    <source>
        <dbReference type="ARBA" id="ARBA00022989"/>
    </source>
</evidence>
<dbReference type="PROSITE" id="PS00216">
    <property type="entry name" value="SUGAR_TRANSPORT_1"/>
    <property type="match status" value="1"/>
</dbReference>
<dbReference type="Pfam" id="PF00083">
    <property type="entry name" value="Sugar_tr"/>
    <property type="match status" value="2"/>
</dbReference>
<comment type="caution">
    <text evidence="9">The sequence shown here is derived from an EMBL/GenBank/DDBJ whole genome shotgun (WGS) entry which is preliminary data.</text>
</comment>
<dbReference type="Gene3D" id="1.20.1250.20">
    <property type="entry name" value="MFS general substrate transporter like domains"/>
    <property type="match status" value="2"/>
</dbReference>
<keyword evidence="5 7" id="KW-1133">Transmembrane helix</keyword>
<dbReference type="EMBL" id="BAABFR010000021">
    <property type="protein sequence ID" value="GAA4390017.1"/>
    <property type="molecule type" value="Genomic_DNA"/>
</dbReference>
<reference evidence="10" key="1">
    <citation type="journal article" date="2019" name="Int. J. Syst. Evol. Microbiol.">
        <title>The Global Catalogue of Microorganisms (GCM) 10K type strain sequencing project: providing services to taxonomists for standard genome sequencing and annotation.</title>
        <authorList>
            <consortium name="The Broad Institute Genomics Platform"/>
            <consortium name="The Broad Institute Genome Sequencing Center for Infectious Disease"/>
            <person name="Wu L."/>
            <person name="Ma J."/>
        </authorList>
    </citation>
    <scope>NUCLEOTIDE SEQUENCE [LARGE SCALE GENOMIC DNA]</scope>
    <source>
        <strain evidence="10">JCM 17688</strain>
    </source>
</reference>
<dbReference type="PROSITE" id="PS50850">
    <property type="entry name" value="MFS"/>
    <property type="match status" value="1"/>
</dbReference>
<feature type="transmembrane region" description="Helical" evidence="7">
    <location>
        <begin position="316"/>
        <end position="336"/>
    </location>
</feature>
<dbReference type="InterPro" id="IPR005828">
    <property type="entry name" value="MFS_sugar_transport-like"/>
</dbReference>
<evidence type="ECO:0000256" key="7">
    <source>
        <dbReference type="SAM" id="Phobius"/>
    </source>
</evidence>
<sequence length="445" mass="46935">MTNAERAPSLVDATDDSPQSMKRVAVASFIGTVIEFYDFGIYGTAAALVFPHVFFPALGPAAGAVASFATFGVAFGARPFGSLLFGHFGDRLGRKRTLIATLLLMGVATLLVGLMPTADRIGAWAPLLIVVLRILQGLAAGGEFAGAVLFASENAPKAKRGFWAMFPSFGGGGAILLANGVFFLTSASMSDKALVDWGWRIPFIGSIILVAVGLWVRLKTEETPVFKHAVSRAGTYRFPFIEAFKSQPRQILLATGTAMMCMVLTYVGGTYLVGYGTHTLELSSTSVLSCTMLGGVTISIGVVVGGLLSDRIGRRWVIVGTACVAIVWTLMLFPILEHRSLWAFAVGVPVTMFISGVATGPLGAFLSELFHTRFRYTAAGFSYSLAAMLGGAIPPLVAPLIIQSYGGFAFGVLMAAVCILSLVCVLAIGETRQQSLEDDTALTSA</sequence>
<feature type="transmembrane region" description="Helical" evidence="7">
    <location>
        <begin position="98"/>
        <end position="118"/>
    </location>
</feature>
<feature type="transmembrane region" description="Helical" evidence="7">
    <location>
        <begin position="251"/>
        <end position="274"/>
    </location>
</feature>
<feature type="transmembrane region" description="Helical" evidence="7">
    <location>
        <begin position="378"/>
        <end position="402"/>
    </location>
</feature>
<protein>
    <submittedName>
        <fullName evidence="9">MHS family MFS transporter</fullName>
    </submittedName>
</protein>
<evidence type="ECO:0000313" key="9">
    <source>
        <dbReference type="EMBL" id="GAA4390017.1"/>
    </source>
</evidence>
<organism evidence="9 10">
    <name type="scientific">Tsukamurella soli</name>
    <dbReference type="NCBI Taxonomy" id="644556"/>
    <lineage>
        <taxon>Bacteria</taxon>
        <taxon>Bacillati</taxon>
        <taxon>Actinomycetota</taxon>
        <taxon>Actinomycetes</taxon>
        <taxon>Mycobacteriales</taxon>
        <taxon>Tsukamurellaceae</taxon>
        <taxon>Tsukamurella</taxon>
    </lineage>
</organism>
<evidence type="ECO:0000256" key="3">
    <source>
        <dbReference type="ARBA" id="ARBA00022475"/>
    </source>
</evidence>
<comment type="subcellular location">
    <subcellularLocation>
        <location evidence="1">Cell membrane</location>
        <topology evidence="1">Multi-pass membrane protein</topology>
    </subcellularLocation>
</comment>
<feature type="transmembrane region" description="Helical" evidence="7">
    <location>
        <begin position="197"/>
        <end position="218"/>
    </location>
</feature>
<dbReference type="RefSeq" id="WP_344993858.1">
    <property type="nucleotide sequence ID" value="NZ_BAABFR010000021.1"/>
</dbReference>
<feature type="transmembrane region" description="Helical" evidence="7">
    <location>
        <begin position="286"/>
        <end position="309"/>
    </location>
</feature>
<gene>
    <name evidence="9" type="ORF">GCM10023147_17450</name>
</gene>
<dbReference type="PANTHER" id="PTHR43045:SF2">
    <property type="entry name" value="INNER MEMBRANE METABOLITE TRANSPORT PROTEIN YHJE"/>
    <property type="match status" value="1"/>
</dbReference>
<evidence type="ECO:0000259" key="8">
    <source>
        <dbReference type="PROSITE" id="PS50850"/>
    </source>
</evidence>